<dbReference type="SUPFAM" id="SSF56091">
    <property type="entry name" value="DNA ligase/mRNA capping enzyme, catalytic domain"/>
    <property type="match status" value="1"/>
</dbReference>
<reference evidence="2" key="1">
    <citation type="submission" date="2018-05" db="EMBL/GenBank/DDBJ databases">
        <authorList>
            <person name="Lanie J.A."/>
            <person name="Ng W.-L."/>
            <person name="Kazmierczak K.M."/>
            <person name="Andrzejewski T.M."/>
            <person name="Davidsen T.M."/>
            <person name="Wayne K.J."/>
            <person name="Tettelin H."/>
            <person name="Glass J.I."/>
            <person name="Rusch D."/>
            <person name="Podicherti R."/>
            <person name="Tsui H.-C.T."/>
            <person name="Winkler M.E."/>
        </authorList>
    </citation>
    <scope>NUCLEOTIDE SEQUENCE</scope>
</reference>
<protein>
    <submittedName>
        <fullName evidence="2">Uncharacterized protein</fullName>
    </submittedName>
</protein>
<accession>A0A382L3X1</accession>
<dbReference type="AlphaFoldDB" id="A0A382L3X1"/>
<evidence type="ECO:0000313" key="2">
    <source>
        <dbReference type="EMBL" id="SVC31678.1"/>
    </source>
</evidence>
<organism evidence="2">
    <name type="scientific">marine metagenome</name>
    <dbReference type="NCBI Taxonomy" id="408172"/>
    <lineage>
        <taxon>unclassified sequences</taxon>
        <taxon>metagenomes</taxon>
        <taxon>ecological metagenomes</taxon>
    </lineage>
</organism>
<proteinExistence type="predicted"/>
<sequence>ESLLRKVYNRFPDMVTDESLVAAHWLIADRGKQYYQEFITELQKEPPNNLPDEDAVDWRTRVVDVGGENTMITWVPTNKPEDDIETLRNFLEYHENLYYTDPDNVEISDYEYDMKMKELEKLEKENPEFKSEASPSVRVGFEGSETQATLDEHLKSL</sequence>
<dbReference type="Gene3D" id="1.10.287.610">
    <property type="entry name" value="Helix hairpin bin"/>
    <property type="match status" value="1"/>
</dbReference>
<dbReference type="EMBL" id="UINC01084748">
    <property type="protein sequence ID" value="SVC31678.1"/>
    <property type="molecule type" value="Genomic_DNA"/>
</dbReference>
<evidence type="ECO:0000256" key="1">
    <source>
        <dbReference type="SAM" id="MobiDB-lite"/>
    </source>
</evidence>
<feature type="region of interest" description="Disordered" evidence="1">
    <location>
        <begin position="124"/>
        <end position="157"/>
    </location>
</feature>
<feature type="non-terminal residue" evidence="2">
    <location>
        <position position="1"/>
    </location>
</feature>
<name>A0A382L3X1_9ZZZZ</name>
<gene>
    <name evidence="2" type="ORF">METZ01_LOCUS284532</name>
</gene>